<dbReference type="KEGG" id="malk:MalAC0309_2607"/>
<evidence type="ECO:0000313" key="9">
    <source>
        <dbReference type="Proteomes" id="UP000218965"/>
    </source>
</evidence>
<dbReference type="CDD" id="cd02966">
    <property type="entry name" value="TlpA_like_family"/>
    <property type="match status" value="1"/>
</dbReference>
<dbReference type="SUPFAM" id="SSF52833">
    <property type="entry name" value="Thioredoxin-like"/>
    <property type="match status" value="1"/>
</dbReference>
<dbReference type="InterPro" id="IPR013766">
    <property type="entry name" value="Thioredoxin_domain"/>
</dbReference>
<reference evidence="9" key="1">
    <citation type="submission" date="2015-12" db="EMBL/GenBank/DDBJ databases">
        <authorList>
            <person name="Shamseldin A."/>
            <person name="Moawad H."/>
            <person name="Abd El-Rahim W.M."/>
            <person name="Sadowsky M.J."/>
        </authorList>
    </citation>
    <scope>NUCLEOTIDE SEQUENCE [LARGE SCALE GENOMIC DNA]</scope>
    <source>
        <strain evidence="9">JAM AC0309</strain>
    </source>
</reference>
<keyword evidence="6" id="KW-0732">Signal</keyword>
<dbReference type="InterPro" id="IPR036249">
    <property type="entry name" value="Thioredoxin-like_sf"/>
</dbReference>
<organism evidence="8 9">
    <name type="scientific">Microcella alkaliphila</name>
    <dbReference type="NCBI Taxonomy" id="279828"/>
    <lineage>
        <taxon>Bacteria</taxon>
        <taxon>Bacillati</taxon>
        <taxon>Actinomycetota</taxon>
        <taxon>Actinomycetes</taxon>
        <taxon>Micrococcales</taxon>
        <taxon>Microbacteriaceae</taxon>
        <taxon>Microcella</taxon>
    </lineage>
</organism>
<evidence type="ECO:0000256" key="3">
    <source>
        <dbReference type="ARBA" id="ARBA00022968"/>
    </source>
</evidence>
<comment type="subcellular location">
    <subcellularLocation>
        <location evidence="1">Cell envelope</location>
    </subcellularLocation>
</comment>
<dbReference type="OrthoDB" id="9796554at2"/>
<evidence type="ECO:0000256" key="5">
    <source>
        <dbReference type="ARBA" id="ARBA00023284"/>
    </source>
</evidence>
<dbReference type="Pfam" id="PF00578">
    <property type="entry name" value="AhpC-TSA"/>
    <property type="match status" value="1"/>
</dbReference>
<feature type="domain" description="Thioredoxin" evidence="7">
    <location>
        <begin position="62"/>
        <end position="208"/>
    </location>
</feature>
<name>A0A0U5CI53_9MICO</name>
<evidence type="ECO:0000256" key="2">
    <source>
        <dbReference type="ARBA" id="ARBA00022748"/>
    </source>
</evidence>
<dbReference type="PANTHER" id="PTHR42852">
    <property type="entry name" value="THIOL:DISULFIDE INTERCHANGE PROTEIN DSBE"/>
    <property type="match status" value="1"/>
</dbReference>
<dbReference type="GO" id="GO:0016209">
    <property type="term" value="F:antioxidant activity"/>
    <property type="evidence" value="ECO:0007669"/>
    <property type="project" value="InterPro"/>
</dbReference>
<sequence length="212" mass="22616">MTTNLRTPRHRRPFRTVAAVAALGALVALAGCTTEDGDRLATQFREGTGQGYISGDGAYTVIAEADRAEPVTFEGVVESGETISSNDLLGQVVVVNFWYAACPPCRVEAPDLEAIWQEFEPQGVQFVGVNIRDGLGTAITFAEEFGITYPSILDRDDAAVRLAFAGQVAPNAVPTTLVIDQEGRVAARISGLLTEPSTLRAMIRDTLAEAES</sequence>
<keyword evidence="4" id="KW-1015">Disulfide bond</keyword>
<keyword evidence="3" id="KW-0735">Signal-anchor</keyword>
<accession>A0A0U5CI53</accession>
<dbReference type="Gene3D" id="3.40.30.10">
    <property type="entry name" value="Glutaredoxin"/>
    <property type="match status" value="1"/>
</dbReference>
<dbReference type="GO" id="GO:0017004">
    <property type="term" value="P:cytochrome complex assembly"/>
    <property type="evidence" value="ECO:0007669"/>
    <property type="project" value="UniProtKB-KW"/>
</dbReference>
<evidence type="ECO:0000256" key="4">
    <source>
        <dbReference type="ARBA" id="ARBA00023157"/>
    </source>
</evidence>
<dbReference type="EMBL" id="AP017315">
    <property type="protein sequence ID" value="BAU33442.1"/>
    <property type="molecule type" value="Genomic_DNA"/>
</dbReference>
<evidence type="ECO:0000313" key="8">
    <source>
        <dbReference type="EMBL" id="BAU33442.1"/>
    </source>
</evidence>
<dbReference type="AlphaFoldDB" id="A0A0U5CI53"/>
<reference evidence="8 9" key="2">
    <citation type="submission" date="2016-01" db="EMBL/GenBank/DDBJ databases">
        <title>Microcella alkaliphila JAM AC0309 whole genome shotgun sequence.</title>
        <authorList>
            <person name="Kurata A."/>
            <person name="Hirose Y."/>
            <person name="Kishimoto N."/>
            <person name="Kobayashi T."/>
        </authorList>
    </citation>
    <scope>NUCLEOTIDE SEQUENCE [LARGE SCALE GENOMIC DNA]</scope>
    <source>
        <strain evidence="8 9">JAM AC0309</strain>
    </source>
</reference>
<keyword evidence="5" id="KW-0676">Redox-active center</keyword>
<evidence type="ECO:0000259" key="7">
    <source>
        <dbReference type="PROSITE" id="PS51352"/>
    </source>
</evidence>
<feature type="signal peptide" evidence="6">
    <location>
        <begin position="1"/>
        <end position="30"/>
    </location>
</feature>
<evidence type="ECO:0000256" key="6">
    <source>
        <dbReference type="SAM" id="SignalP"/>
    </source>
</evidence>
<dbReference type="InterPro" id="IPR000866">
    <property type="entry name" value="AhpC/TSA"/>
</dbReference>
<dbReference type="PROSITE" id="PS51352">
    <property type="entry name" value="THIOREDOXIN_2"/>
    <property type="match status" value="1"/>
</dbReference>
<dbReference type="GO" id="GO:0016491">
    <property type="term" value="F:oxidoreductase activity"/>
    <property type="evidence" value="ECO:0007669"/>
    <property type="project" value="InterPro"/>
</dbReference>
<dbReference type="PANTHER" id="PTHR42852:SF6">
    <property type="entry name" value="THIOL:DISULFIDE INTERCHANGE PROTEIN DSBE"/>
    <property type="match status" value="1"/>
</dbReference>
<proteinExistence type="predicted"/>
<dbReference type="Proteomes" id="UP000218965">
    <property type="component" value="Chromosome"/>
</dbReference>
<keyword evidence="3" id="KW-0812">Transmembrane</keyword>
<protein>
    <submittedName>
        <fullName evidence="8">Redoxin family protein</fullName>
    </submittedName>
</protein>
<evidence type="ECO:0000256" key="1">
    <source>
        <dbReference type="ARBA" id="ARBA00004196"/>
    </source>
</evidence>
<gene>
    <name evidence="8" type="ORF">MalAC0309_2607</name>
</gene>
<dbReference type="InterPro" id="IPR050553">
    <property type="entry name" value="Thioredoxin_ResA/DsbE_sf"/>
</dbReference>
<dbReference type="PROSITE" id="PS51257">
    <property type="entry name" value="PROKAR_LIPOPROTEIN"/>
    <property type="match status" value="1"/>
</dbReference>
<dbReference type="RefSeq" id="WP_096423153.1">
    <property type="nucleotide sequence ID" value="NZ_AP017315.1"/>
</dbReference>
<dbReference type="GO" id="GO:0030313">
    <property type="term" value="C:cell envelope"/>
    <property type="evidence" value="ECO:0007669"/>
    <property type="project" value="UniProtKB-SubCell"/>
</dbReference>
<feature type="chain" id="PRO_5006855702" evidence="6">
    <location>
        <begin position="31"/>
        <end position="212"/>
    </location>
</feature>
<keyword evidence="2" id="KW-0201">Cytochrome c-type biogenesis</keyword>